<dbReference type="GO" id="GO:0070740">
    <property type="term" value="F:tubulin-glutamic acid ligase activity"/>
    <property type="evidence" value="ECO:0007669"/>
    <property type="project" value="TreeGrafter"/>
</dbReference>
<evidence type="ECO:0000256" key="3">
    <source>
        <dbReference type="ARBA" id="ARBA00022840"/>
    </source>
</evidence>
<sequence length="416" mass="46890">MSDLYSQAGDQWIGMALQQRHMGTTEQALQAYDGAFKRFAETAHSVPLHQEMRKSYTDLSECPPVDTTVATKLKAQRAFSAGMSVYSWHAQTFLLPADFQQFERTYKARPRTRWLTKEPQHNRGEGVRMLNSLEEIRPGVGGPAPAILVQQYIGPPLLVDGFKFHYRYYALLDNPPALQGQPRKGLALFVFPRAPLRFSTARYSTDAEGWAQKNAHVTNSDANKNAVTDYCDINPWQHRTLHGGLEYAARTEPAKAAMLASRKVVGSSYRVLSRAFGKAARMWDRPLPSMPDGVQLERSDEAEYCHAVYGVDLALDDQANVWLVEIQIKPQMDCSCPQDEKVKDGMLVAMLRHDERILSEGVLPPQLEDMDTLAAAAELEVAKPEGEAELVRLPLVQYDEDEARDTARRFNHTYTF</sequence>
<dbReference type="GO" id="GO:0005524">
    <property type="term" value="F:ATP binding"/>
    <property type="evidence" value="ECO:0007669"/>
    <property type="project" value="UniProtKB-KW"/>
</dbReference>
<dbReference type="Gene3D" id="3.30.470.20">
    <property type="entry name" value="ATP-grasp fold, B domain"/>
    <property type="match status" value="1"/>
</dbReference>
<dbReference type="GO" id="GO:0015631">
    <property type="term" value="F:tubulin binding"/>
    <property type="evidence" value="ECO:0007669"/>
    <property type="project" value="TreeGrafter"/>
</dbReference>
<organism evidence="6">
    <name type="scientific">Phaeocystis antarctica</name>
    <dbReference type="NCBI Taxonomy" id="33657"/>
    <lineage>
        <taxon>Eukaryota</taxon>
        <taxon>Haptista</taxon>
        <taxon>Haptophyta</taxon>
        <taxon>Prymnesiophyceae</taxon>
        <taxon>Phaeocystales</taxon>
        <taxon>Phaeocystaceae</taxon>
        <taxon>Phaeocystis</taxon>
    </lineage>
</organism>
<dbReference type="GO" id="GO:0036064">
    <property type="term" value="C:ciliary basal body"/>
    <property type="evidence" value="ECO:0007669"/>
    <property type="project" value="TreeGrafter"/>
</dbReference>
<evidence type="ECO:0000313" key="6">
    <source>
        <dbReference type="EMBL" id="CAD8494361.1"/>
    </source>
</evidence>
<dbReference type="Pfam" id="PF03133">
    <property type="entry name" value="TTL"/>
    <property type="match status" value="1"/>
</dbReference>
<dbReference type="PROSITE" id="PS51221">
    <property type="entry name" value="TTL"/>
    <property type="match status" value="1"/>
</dbReference>
<evidence type="ECO:0000256" key="1">
    <source>
        <dbReference type="ARBA" id="ARBA00022598"/>
    </source>
</evidence>
<keyword evidence="1" id="KW-0436">Ligase</keyword>
<keyword evidence="3" id="KW-0067">ATP-binding</keyword>
<accession>A0A7S0HSH5</accession>
<keyword evidence="2" id="KW-0547">Nucleotide-binding</keyword>
<dbReference type="PANTHER" id="PTHR12241">
    <property type="entry name" value="TUBULIN POLYGLUTAMYLASE"/>
    <property type="match status" value="1"/>
</dbReference>
<name>A0A7S0HSH5_9EUKA</name>
<dbReference type="GO" id="GO:0000226">
    <property type="term" value="P:microtubule cytoskeleton organization"/>
    <property type="evidence" value="ECO:0007669"/>
    <property type="project" value="TreeGrafter"/>
</dbReference>
<evidence type="ECO:0000256" key="4">
    <source>
        <dbReference type="ARBA" id="ARBA00041448"/>
    </source>
</evidence>
<gene>
    <name evidence="6" type="ORF">PANT1444_LOCUS12943</name>
</gene>
<comment type="catalytic activity">
    <reaction evidence="5">
        <text>L-glutamyl-[protein] + L-glutamate + ATP = gamma-L-glutamyl-L-glutamyl-[protein] + ADP + phosphate + H(+)</text>
        <dbReference type="Rhea" id="RHEA:60144"/>
        <dbReference type="Rhea" id="RHEA-COMP:10208"/>
        <dbReference type="Rhea" id="RHEA-COMP:15517"/>
        <dbReference type="ChEBI" id="CHEBI:15378"/>
        <dbReference type="ChEBI" id="CHEBI:29973"/>
        <dbReference type="ChEBI" id="CHEBI:29985"/>
        <dbReference type="ChEBI" id="CHEBI:30616"/>
        <dbReference type="ChEBI" id="CHEBI:43474"/>
        <dbReference type="ChEBI" id="CHEBI:143622"/>
        <dbReference type="ChEBI" id="CHEBI:456216"/>
    </reaction>
    <physiologicalReaction direction="left-to-right" evidence="5">
        <dbReference type="Rhea" id="RHEA:60145"/>
    </physiologicalReaction>
</comment>
<dbReference type="AlphaFoldDB" id="A0A7S0HSH5"/>
<evidence type="ECO:0000256" key="5">
    <source>
        <dbReference type="ARBA" id="ARBA00049274"/>
    </source>
</evidence>
<protein>
    <recommendedName>
        <fullName evidence="4">Tubulin--tyrosine ligase-like protein 5</fullName>
    </recommendedName>
</protein>
<dbReference type="PANTHER" id="PTHR12241:SF145">
    <property type="entry name" value="TUBULIN POLYGLUTAMYLASE TTLL5"/>
    <property type="match status" value="1"/>
</dbReference>
<reference evidence="6" key="1">
    <citation type="submission" date="2021-01" db="EMBL/GenBank/DDBJ databases">
        <authorList>
            <person name="Corre E."/>
            <person name="Pelletier E."/>
            <person name="Niang G."/>
            <person name="Scheremetjew M."/>
            <person name="Finn R."/>
            <person name="Kale V."/>
            <person name="Holt S."/>
            <person name="Cochrane G."/>
            <person name="Meng A."/>
            <person name="Brown T."/>
            <person name="Cohen L."/>
        </authorList>
    </citation>
    <scope>NUCLEOTIDE SEQUENCE</scope>
    <source>
        <strain evidence="6">CCMP1374</strain>
    </source>
</reference>
<proteinExistence type="predicted"/>
<dbReference type="InterPro" id="IPR004344">
    <property type="entry name" value="TTL/TTLL_fam"/>
</dbReference>
<dbReference type="EMBL" id="HBEP01022947">
    <property type="protein sequence ID" value="CAD8494361.1"/>
    <property type="molecule type" value="Transcribed_RNA"/>
</dbReference>
<evidence type="ECO:0000256" key="2">
    <source>
        <dbReference type="ARBA" id="ARBA00022741"/>
    </source>
</evidence>